<dbReference type="KEGG" id="dzi:111310812"/>
<dbReference type="Proteomes" id="UP000515121">
    <property type="component" value="Unplaced"/>
</dbReference>
<reference evidence="3" key="1">
    <citation type="submission" date="2025-08" db="UniProtKB">
        <authorList>
            <consortium name="RefSeq"/>
        </authorList>
    </citation>
    <scope>IDENTIFICATION</scope>
    <source>
        <tissue evidence="3">Fruit stalk</tissue>
    </source>
</reference>
<protein>
    <submittedName>
        <fullName evidence="3">Uncharacterized protein LOC111310812</fullName>
    </submittedName>
</protein>
<dbReference type="GeneID" id="111310812"/>
<dbReference type="RefSeq" id="XP_022765943.1">
    <property type="nucleotide sequence ID" value="XM_022910208.1"/>
</dbReference>
<proteinExistence type="predicted"/>
<feature type="region of interest" description="Disordered" evidence="1">
    <location>
        <begin position="90"/>
        <end position="148"/>
    </location>
</feature>
<dbReference type="PANTHER" id="PTHR31286">
    <property type="entry name" value="GLYCINE-RICH CELL WALL STRUCTURAL PROTEIN 1.8-LIKE"/>
    <property type="match status" value="1"/>
</dbReference>
<name>A0A6P6AMA1_DURZI</name>
<feature type="compositionally biased region" description="Basic and acidic residues" evidence="1">
    <location>
        <begin position="95"/>
        <end position="108"/>
    </location>
</feature>
<evidence type="ECO:0000313" key="3">
    <source>
        <dbReference type="RefSeq" id="XP_022765943.1"/>
    </source>
</evidence>
<keyword evidence="2" id="KW-1185">Reference proteome</keyword>
<dbReference type="InterPro" id="IPR040256">
    <property type="entry name" value="At4g02000-like"/>
</dbReference>
<evidence type="ECO:0000313" key="2">
    <source>
        <dbReference type="Proteomes" id="UP000515121"/>
    </source>
</evidence>
<dbReference type="OrthoDB" id="997591at2759"/>
<evidence type="ECO:0000256" key="1">
    <source>
        <dbReference type="SAM" id="MobiDB-lite"/>
    </source>
</evidence>
<dbReference type="AlphaFoldDB" id="A0A6P6AMA1"/>
<sequence>MNRIPAWIHLKNVPLELYTKKGLSYTASALGIPLYMDKITANFEGLAYAKICVEIEVNVDIPRYIDVHCKVFGHSDKSCMNRPMVAEARVWQPKKSKEQRAKEVKEAVPEANSKNVKLQVEPMQVAKSGPESTSERGKLRVESMQLAK</sequence>
<organism evidence="2 3">
    <name type="scientific">Durio zibethinus</name>
    <name type="common">Durian</name>
    <dbReference type="NCBI Taxonomy" id="66656"/>
    <lineage>
        <taxon>Eukaryota</taxon>
        <taxon>Viridiplantae</taxon>
        <taxon>Streptophyta</taxon>
        <taxon>Embryophyta</taxon>
        <taxon>Tracheophyta</taxon>
        <taxon>Spermatophyta</taxon>
        <taxon>Magnoliopsida</taxon>
        <taxon>eudicotyledons</taxon>
        <taxon>Gunneridae</taxon>
        <taxon>Pentapetalae</taxon>
        <taxon>rosids</taxon>
        <taxon>malvids</taxon>
        <taxon>Malvales</taxon>
        <taxon>Malvaceae</taxon>
        <taxon>Helicteroideae</taxon>
        <taxon>Durio</taxon>
    </lineage>
</organism>
<accession>A0A6P6AMA1</accession>
<gene>
    <name evidence="3" type="primary">LOC111310812</name>
</gene>
<dbReference type="PANTHER" id="PTHR31286:SF165">
    <property type="entry name" value="DUF4283 DOMAIN-CONTAINING PROTEIN"/>
    <property type="match status" value="1"/>
</dbReference>